<evidence type="ECO:0000313" key="1">
    <source>
        <dbReference type="EMBL" id="OEO28626.1"/>
    </source>
</evidence>
<dbReference type="InterPro" id="IPR050049">
    <property type="entry name" value="Dodecin_bact"/>
</dbReference>
<organism evidence="1 2">
    <name type="scientific">Devosia insulae DS-56</name>
    <dbReference type="NCBI Taxonomy" id="1116389"/>
    <lineage>
        <taxon>Bacteria</taxon>
        <taxon>Pseudomonadati</taxon>
        <taxon>Pseudomonadota</taxon>
        <taxon>Alphaproteobacteria</taxon>
        <taxon>Hyphomicrobiales</taxon>
        <taxon>Devosiaceae</taxon>
        <taxon>Devosia</taxon>
    </lineage>
</organism>
<dbReference type="InterPro" id="IPR036694">
    <property type="entry name" value="Dodecin-like_sf"/>
</dbReference>
<dbReference type="InterPro" id="IPR009923">
    <property type="entry name" value="Dodecin"/>
</dbReference>
<dbReference type="EMBL" id="LAJE02000363">
    <property type="protein sequence ID" value="OEO28626.1"/>
    <property type="molecule type" value="Genomic_DNA"/>
</dbReference>
<dbReference type="AlphaFoldDB" id="A0A1E5XJ50"/>
<dbReference type="RefSeq" id="WP_069912108.1">
    <property type="nucleotide sequence ID" value="NZ_LAJE02000363.1"/>
</dbReference>
<protein>
    <submittedName>
        <fullName evidence="1">Dodecin flavoprotein</fullName>
    </submittedName>
</protein>
<dbReference type="Gene3D" id="3.30.1660.10">
    <property type="entry name" value="Flavin-binding protein dodecin"/>
    <property type="match status" value="1"/>
</dbReference>
<comment type="caution">
    <text evidence="1">The sequence shown here is derived from an EMBL/GenBank/DDBJ whole genome shotgun (WGS) entry which is preliminary data.</text>
</comment>
<dbReference type="SUPFAM" id="SSF89807">
    <property type="entry name" value="Dodecin-like"/>
    <property type="match status" value="1"/>
</dbReference>
<reference evidence="1 2" key="1">
    <citation type="journal article" date="2015" name="Genome Announc.">
        <title>Genome Assemblies of Three Soil-Associated Devosia species: D. insulae, D. limi, and D. soli.</title>
        <authorList>
            <person name="Hassan Y.I."/>
            <person name="Lepp D."/>
            <person name="Zhou T."/>
        </authorList>
    </citation>
    <scope>NUCLEOTIDE SEQUENCE [LARGE SCALE GENOMIC DNA]</scope>
    <source>
        <strain evidence="1 2">DS-56</strain>
    </source>
</reference>
<dbReference type="Proteomes" id="UP000095463">
    <property type="component" value="Unassembled WGS sequence"/>
</dbReference>
<keyword evidence="2" id="KW-1185">Reference proteome</keyword>
<sequence length="71" mass="8012">MPNHTYKKIDLVGSSTASITDAIESAIARAHRTTRNLEWFEVEEVRGSIFEGKVAQYQVVMKVGFRIEDPS</sequence>
<dbReference type="PANTHER" id="PTHR39324">
    <property type="entry name" value="CALCIUM DODECIN"/>
    <property type="match status" value="1"/>
</dbReference>
<evidence type="ECO:0000313" key="2">
    <source>
        <dbReference type="Proteomes" id="UP000095463"/>
    </source>
</evidence>
<proteinExistence type="predicted"/>
<dbReference type="OrthoDB" id="9805889at2"/>
<dbReference type="PANTHER" id="PTHR39324:SF1">
    <property type="entry name" value="CALCIUM DODECIN"/>
    <property type="match status" value="1"/>
</dbReference>
<gene>
    <name evidence="1" type="ORF">VW23_004090</name>
</gene>
<dbReference type="NCBIfam" id="NF043052">
    <property type="entry name" value="DodecBact"/>
    <property type="match status" value="1"/>
</dbReference>
<dbReference type="InterPro" id="IPR025543">
    <property type="entry name" value="Dodecin-like"/>
</dbReference>
<name>A0A1E5XJ50_9HYPH</name>
<accession>A0A1E5XJ50</accession>
<dbReference type="Pfam" id="PF07311">
    <property type="entry name" value="Dodecin"/>
    <property type="match status" value="1"/>
</dbReference>